<keyword evidence="4" id="KW-1185">Reference proteome</keyword>
<keyword evidence="1" id="KW-0175">Coiled coil</keyword>
<dbReference type="AlphaFoldDB" id="A0AAV1CWF5"/>
<dbReference type="Pfam" id="PF25797">
    <property type="entry name" value="PDF2_C"/>
    <property type="match status" value="1"/>
</dbReference>
<protein>
    <submittedName>
        <fullName evidence="3">OLC1v1036386C1</fullName>
    </submittedName>
</protein>
<reference evidence="3" key="1">
    <citation type="submission" date="2023-03" db="EMBL/GenBank/DDBJ databases">
        <authorList>
            <person name="Julca I."/>
        </authorList>
    </citation>
    <scope>NUCLEOTIDE SEQUENCE</scope>
</reference>
<evidence type="ECO:0000313" key="3">
    <source>
        <dbReference type="EMBL" id="CAI9099546.1"/>
    </source>
</evidence>
<organism evidence="3 4">
    <name type="scientific">Oldenlandia corymbosa var. corymbosa</name>
    <dbReference type="NCBI Taxonomy" id="529605"/>
    <lineage>
        <taxon>Eukaryota</taxon>
        <taxon>Viridiplantae</taxon>
        <taxon>Streptophyta</taxon>
        <taxon>Embryophyta</taxon>
        <taxon>Tracheophyta</taxon>
        <taxon>Spermatophyta</taxon>
        <taxon>Magnoliopsida</taxon>
        <taxon>eudicotyledons</taxon>
        <taxon>Gunneridae</taxon>
        <taxon>Pentapetalae</taxon>
        <taxon>asterids</taxon>
        <taxon>lamiids</taxon>
        <taxon>Gentianales</taxon>
        <taxon>Rubiaceae</taxon>
        <taxon>Rubioideae</taxon>
        <taxon>Spermacoceae</taxon>
        <taxon>Hedyotis-Oldenlandia complex</taxon>
        <taxon>Oldenlandia</taxon>
    </lineage>
</organism>
<name>A0AAV1CWF5_OLDCO</name>
<dbReference type="EMBL" id="OX459120">
    <property type="protein sequence ID" value="CAI9099546.1"/>
    <property type="molecule type" value="Genomic_DNA"/>
</dbReference>
<dbReference type="InterPro" id="IPR057993">
    <property type="entry name" value="HD-Zip_IV_C"/>
</dbReference>
<evidence type="ECO:0000256" key="1">
    <source>
        <dbReference type="SAM" id="Coils"/>
    </source>
</evidence>
<feature type="coiled-coil region" evidence="1">
    <location>
        <begin position="49"/>
        <end position="83"/>
    </location>
</feature>
<dbReference type="Proteomes" id="UP001161247">
    <property type="component" value="Chromosome 3"/>
</dbReference>
<evidence type="ECO:0000259" key="2">
    <source>
        <dbReference type="Pfam" id="PF25797"/>
    </source>
</evidence>
<feature type="domain" description="HD-Zip IV C-terminal" evidence="2">
    <location>
        <begin position="278"/>
        <end position="367"/>
    </location>
</feature>
<dbReference type="PANTHER" id="PTHR45654">
    <property type="entry name" value="HOMEOBOX-LEUCINE ZIPPER PROTEIN MERISTEM L1"/>
    <property type="match status" value="1"/>
</dbReference>
<evidence type="ECO:0000313" key="4">
    <source>
        <dbReference type="Proteomes" id="UP001161247"/>
    </source>
</evidence>
<dbReference type="InterPro" id="IPR042160">
    <property type="entry name" value="HD-Zip_IV"/>
</dbReference>
<accession>A0AAV1CWF5</accession>
<dbReference type="PANTHER" id="PTHR45654:SF9">
    <property type="entry name" value="HOMEOBOX-LEUCINE ZIPPER PROTEIN HDG10-RELATED"/>
    <property type="match status" value="1"/>
</dbReference>
<sequence length="407" mass="45823">MVQSNNERLSNTALRIENVHLHYENIAMNEIMNHLMCNKCEGLGYGGSKEASRQNLQKLKSENEFLKGEYERVQRMIANTQGRRDGLNLMPMSLNIPNESSLYPKIMCTDSPMAWIESSKESRILLASTSHSLNVFHDQVKFMEFIPTIVTKSKKIETLDTLGQKGTLYLEVELSTSQARLLQSGCMIEDLSNGTSRDSELRQVNLKELYNVNVINTQQSRAAMGKILDRMVKNFHQMLTVQDKYWDSPQLSKFQTNKFKISLRRCDNHPSIAGANGTWDVLTNGNSIKEIEHISTGSHPRNAIFLKQPCTKENSNMLILQNSNKDALMASLIYTPLKLPMVTSIICGVDNHEFPILPSDFIIANESYRRVDGGGIGLEGALLLLLLRVDHEAECIVADNGFADPDI</sequence>
<gene>
    <name evidence="3" type="ORF">OLC1_LOCUS9548</name>
</gene>
<proteinExistence type="predicted"/>